<dbReference type="Proteomes" id="UP000019305">
    <property type="component" value="Segment"/>
</dbReference>
<sequence length="71" mass="8276">MRKNSYNYRVKRGAKGEWLVRNDKMSYRVSRGVMSGTWYVYTQHGSNVFNAGTLRDCIIWILIEEGLTDAI</sequence>
<accession>W6AR06</accession>
<dbReference type="EMBL" id="KF806588">
    <property type="protein sequence ID" value="AHI60062.1"/>
    <property type="molecule type" value="Genomic_DNA"/>
</dbReference>
<dbReference type="KEGG" id="vg:18503940"/>
<gene>
    <name evidence="1" type="ORF">Ea92_05A</name>
</gene>
<evidence type="ECO:0000313" key="1">
    <source>
        <dbReference type="EMBL" id="AHI60062.1"/>
    </source>
</evidence>
<protein>
    <submittedName>
        <fullName evidence="1">Uncharacterized protein</fullName>
    </submittedName>
</protein>
<proteinExistence type="predicted"/>
<dbReference type="Pfam" id="PF25713">
    <property type="entry name" value="N4_GP8"/>
    <property type="match status" value="1"/>
</dbReference>
<dbReference type="GeneID" id="18503940"/>
<organism evidence="1 2">
    <name type="scientific">Erwinia phage Ea9-2</name>
    <dbReference type="NCBI Taxonomy" id="1429767"/>
    <lineage>
        <taxon>Viruses</taxon>
        <taxon>Duplodnaviria</taxon>
        <taxon>Heunggongvirae</taxon>
        <taxon>Uroviricota</taxon>
        <taxon>Caudoviricetes</taxon>
        <taxon>Schitoviridae</taxon>
        <taxon>Erskinevirinae</taxon>
        <taxon>Johnsonvirus</taxon>
        <taxon>Johnsonvirus Ea92</taxon>
    </lineage>
</organism>
<keyword evidence="2" id="KW-1185">Reference proteome</keyword>
<dbReference type="InterPro" id="IPR057903">
    <property type="entry name" value="Phage_N4_Gp8"/>
</dbReference>
<reference evidence="1 2" key="1">
    <citation type="submission" date="2015-01" db="EMBL/GenBank/DDBJ databases">
        <title>Characterization of two new Erwinia spp. phages.</title>
        <authorList>
            <person name="Yagubi A.I."/>
            <person name="Kropinski A.M."/>
            <person name="Castle A.J."/>
            <person name="Svircev A.M."/>
        </authorList>
    </citation>
    <scope>NUCLEOTIDE SEQUENCE [LARGE SCALE GENOMIC DNA]</scope>
    <source>
        <strain evidence="1">Ea9-2</strain>
    </source>
</reference>
<name>W6AR06_9CAUD</name>
<dbReference type="RefSeq" id="YP_009007379.1">
    <property type="nucleotide sequence ID" value="NC_023579.1"/>
</dbReference>
<evidence type="ECO:0000313" key="2">
    <source>
        <dbReference type="Proteomes" id="UP000019305"/>
    </source>
</evidence>